<organism evidence="1 2">
    <name type="scientific">Chironomus riparius</name>
    <dbReference type="NCBI Taxonomy" id="315576"/>
    <lineage>
        <taxon>Eukaryota</taxon>
        <taxon>Metazoa</taxon>
        <taxon>Ecdysozoa</taxon>
        <taxon>Arthropoda</taxon>
        <taxon>Hexapoda</taxon>
        <taxon>Insecta</taxon>
        <taxon>Pterygota</taxon>
        <taxon>Neoptera</taxon>
        <taxon>Endopterygota</taxon>
        <taxon>Diptera</taxon>
        <taxon>Nematocera</taxon>
        <taxon>Chironomoidea</taxon>
        <taxon>Chironomidae</taxon>
        <taxon>Chironominae</taxon>
        <taxon>Chironomus</taxon>
    </lineage>
</organism>
<keyword evidence="2" id="KW-1185">Reference proteome</keyword>
<proteinExistence type="predicted"/>
<name>A0A9N9WLA1_9DIPT</name>
<accession>A0A9N9WLA1</accession>
<dbReference type="EMBL" id="OU895877">
    <property type="protein sequence ID" value="CAG9799943.1"/>
    <property type="molecule type" value="Genomic_DNA"/>
</dbReference>
<dbReference type="AlphaFoldDB" id="A0A9N9WLA1"/>
<protein>
    <submittedName>
        <fullName evidence="1">Uncharacterized protein</fullName>
    </submittedName>
</protein>
<gene>
    <name evidence="1" type="ORF">CHIRRI_LOCUS2901</name>
</gene>
<evidence type="ECO:0000313" key="1">
    <source>
        <dbReference type="EMBL" id="CAG9799943.1"/>
    </source>
</evidence>
<evidence type="ECO:0000313" key="2">
    <source>
        <dbReference type="Proteomes" id="UP001153620"/>
    </source>
</evidence>
<sequence length="165" mass="19212">MDITGIYSFYLNKINVASNFVKQYKDLHIMYSRPLVIKYKAQIKSILEIFKERNDVKKQEIEAVEKILVELHRVEDELYLKEKEELRKLYAAEANKKASASATHTNKIENINKKVEDYLTRSPSVHSSDDSINQSSYTEDRYDRLVQASNDIISEAITSAYKNQL</sequence>
<reference evidence="1" key="2">
    <citation type="submission" date="2022-10" db="EMBL/GenBank/DDBJ databases">
        <authorList>
            <consortium name="ENA_rothamsted_submissions"/>
            <consortium name="culmorum"/>
            <person name="King R."/>
        </authorList>
    </citation>
    <scope>NUCLEOTIDE SEQUENCE</scope>
</reference>
<dbReference type="Proteomes" id="UP001153620">
    <property type="component" value="Chromosome 1"/>
</dbReference>
<reference evidence="1" key="1">
    <citation type="submission" date="2022-01" db="EMBL/GenBank/DDBJ databases">
        <authorList>
            <person name="King R."/>
        </authorList>
    </citation>
    <scope>NUCLEOTIDE SEQUENCE</scope>
</reference>